<dbReference type="EC" id="3.4.14.-" evidence="6"/>
<evidence type="ECO:0000313" key="7">
    <source>
        <dbReference type="EMBL" id="QNI32671.1"/>
    </source>
</evidence>
<dbReference type="InterPro" id="IPR043504">
    <property type="entry name" value="Peptidase_S1_PA_chymotrypsin"/>
</dbReference>
<keyword evidence="2 6" id="KW-0031">Aminopeptidase</keyword>
<evidence type="ECO:0000313" key="8">
    <source>
        <dbReference type="Proteomes" id="UP000515312"/>
    </source>
</evidence>
<comment type="similarity">
    <text evidence="1 6">Belongs to the peptidase S46 family.</text>
</comment>
<proteinExistence type="inferred from homology"/>
<dbReference type="KEGG" id="adin:H7849_01245"/>
<dbReference type="InterPro" id="IPR019500">
    <property type="entry name" value="Pep_S46"/>
</dbReference>
<dbReference type="GO" id="GO:0008239">
    <property type="term" value="F:dipeptidyl-peptidase activity"/>
    <property type="evidence" value="ECO:0007669"/>
    <property type="project" value="UniProtKB-UniRule"/>
</dbReference>
<feature type="chain" id="PRO_5029033885" description="Dipeptidyl-peptidase" evidence="6">
    <location>
        <begin position="25"/>
        <end position="690"/>
    </location>
</feature>
<dbReference type="RefSeq" id="WP_186743625.1">
    <property type="nucleotide sequence ID" value="NZ_CP060394.1"/>
</dbReference>
<dbReference type="SUPFAM" id="SSF50494">
    <property type="entry name" value="Trypsin-like serine proteases"/>
    <property type="match status" value="1"/>
</dbReference>
<comment type="function">
    <text evidence="6">Catalyzes the removal of dipeptides from the N-terminus of oligopeptides.</text>
</comment>
<name>A0A7G8BJF1_9BACT</name>
<dbReference type="GO" id="GO:0006508">
    <property type="term" value="P:proteolysis"/>
    <property type="evidence" value="ECO:0007669"/>
    <property type="project" value="UniProtKB-KW"/>
</dbReference>
<dbReference type="Pfam" id="PF10459">
    <property type="entry name" value="Peptidase_S46"/>
    <property type="match status" value="1"/>
</dbReference>
<evidence type="ECO:0000256" key="3">
    <source>
        <dbReference type="ARBA" id="ARBA00022670"/>
    </source>
</evidence>
<keyword evidence="3 6" id="KW-0645">Protease</keyword>
<accession>A0A7G8BJF1</accession>
<reference evidence="7 8" key="1">
    <citation type="submission" date="2020-08" db="EMBL/GenBank/DDBJ databases">
        <title>Edaphobacter telluris sp. nov. and Acidobacterium dinghuensis sp. nov., two acidobacteria isolated from forest soil.</title>
        <authorList>
            <person name="Fu J."/>
            <person name="Qiu L."/>
        </authorList>
    </citation>
    <scope>NUCLEOTIDE SEQUENCE [LARGE SCALE GENOMIC DNA]</scope>
    <source>
        <strain evidence="7">4Y35</strain>
    </source>
</reference>
<gene>
    <name evidence="7" type="ORF">H7849_01245</name>
</gene>
<protein>
    <recommendedName>
        <fullName evidence="6">Dipeptidyl-peptidase</fullName>
        <ecNumber evidence="6">3.4.14.-</ecNumber>
    </recommendedName>
</protein>
<dbReference type="PANTHER" id="PTHR38469:SF1">
    <property type="entry name" value="PERIPLASMIC PEPTIDASE SUBFAMILY S1B"/>
    <property type="match status" value="1"/>
</dbReference>
<keyword evidence="4 6" id="KW-0732">Signal</keyword>
<dbReference type="GO" id="GO:0043171">
    <property type="term" value="P:peptide catabolic process"/>
    <property type="evidence" value="ECO:0007669"/>
    <property type="project" value="UniProtKB-UniRule"/>
</dbReference>
<dbReference type="Gene3D" id="2.40.10.10">
    <property type="entry name" value="Trypsin-like serine proteases"/>
    <property type="match status" value="1"/>
</dbReference>
<dbReference type="InterPro" id="IPR009003">
    <property type="entry name" value="Peptidase_S1_PA"/>
</dbReference>
<dbReference type="PANTHER" id="PTHR38469">
    <property type="entry name" value="PERIPLASMIC PEPTIDASE SUBFAMILY S1B"/>
    <property type="match status" value="1"/>
</dbReference>
<evidence type="ECO:0000256" key="2">
    <source>
        <dbReference type="ARBA" id="ARBA00022438"/>
    </source>
</evidence>
<sequence length="690" mass="76227">MKNAFLRTSCIALLLGFATTGTRADEGMWTFDNPPVNLIQQRYGFTITKEWLDHVRLSCVRLNDGGSGSFVSADGLLLTNHHVARGQLQKSSTAEHDYVHDGFYAPTYDQEMKSPDLEVNVLQSTEDVTAKVQAAVKPGSSDEDAFKARNAAIAAIEADSLKATGLRSDVVTLYQGGEYWLYRYKKYTDVRIVFAPEDQAAFYGGDPDNFTYPRYDLDMALFRVYENGKPIHTENYLKWSANGPSKDELVFVAGHPGSSERQDTVAQLSFDRDMADPAILALLESRVKTLQQYSTGGAEQTRQAASQIFGLQNAIKVFRGRIDGLNDKKVWDKKVKEETDFRQRVEANPMWQKDYGDAWKEIERAVQQDEALFPVTFHRRSGSQLLATALNLVQYAAEVTKPDGDRLPGFHESQLESLKYELVSPAPVYPGLEIAQMTGGLEEASKSLPANDEWLTAVLNGQEPAVVAKSLVDGTKLADPAVRKALLEGGQSAITASTDPMIVLARKIDPIVRADRKKQDAIDSIEERAGEKLGKARFAVYGKSSYPDATFTLRLSYGAASGYPMNGTIAPYKTTYYGLYDRATSFNNAPPFNLPKRYVERHDKIDLSTPLDFVSTNDIIGGNSGSPVINSKGELVGLIFDGNIESIVGDFIYDDYQNRSVAVHSSAMIMALRQLYDAGKLADEIEGNAH</sequence>
<feature type="signal peptide" evidence="6">
    <location>
        <begin position="1"/>
        <end position="24"/>
    </location>
</feature>
<keyword evidence="6" id="KW-0720">Serine protease</keyword>
<evidence type="ECO:0000256" key="5">
    <source>
        <dbReference type="ARBA" id="ARBA00022801"/>
    </source>
</evidence>
<dbReference type="Proteomes" id="UP000515312">
    <property type="component" value="Chromosome"/>
</dbReference>
<evidence type="ECO:0000256" key="6">
    <source>
        <dbReference type="RuleBase" id="RU366067"/>
    </source>
</evidence>
<keyword evidence="5 6" id="KW-0378">Hydrolase</keyword>
<dbReference type="EMBL" id="CP060394">
    <property type="protein sequence ID" value="QNI32671.1"/>
    <property type="molecule type" value="Genomic_DNA"/>
</dbReference>
<dbReference type="GO" id="GO:0070009">
    <property type="term" value="F:serine-type aminopeptidase activity"/>
    <property type="evidence" value="ECO:0007669"/>
    <property type="project" value="UniProtKB-UniRule"/>
</dbReference>
<evidence type="ECO:0000256" key="4">
    <source>
        <dbReference type="ARBA" id="ARBA00022729"/>
    </source>
</evidence>
<dbReference type="AlphaFoldDB" id="A0A7G8BJF1"/>
<organism evidence="7 8">
    <name type="scientific">Alloacidobacterium dinghuense</name>
    <dbReference type="NCBI Taxonomy" id="2763107"/>
    <lineage>
        <taxon>Bacteria</taxon>
        <taxon>Pseudomonadati</taxon>
        <taxon>Acidobacteriota</taxon>
        <taxon>Terriglobia</taxon>
        <taxon>Terriglobales</taxon>
        <taxon>Acidobacteriaceae</taxon>
        <taxon>Alloacidobacterium</taxon>
    </lineage>
</organism>
<keyword evidence="8" id="KW-1185">Reference proteome</keyword>
<evidence type="ECO:0000256" key="1">
    <source>
        <dbReference type="ARBA" id="ARBA00010491"/>
    </source>
</evidence>